<evidence type="ECO:0000313" key="3">
    <source>
        <dbReference type="Proteomes" id="UP001216253"/>
    </source>
</evidence>
<keyword evidence="3" id="KW-1185">Reference proteome</keyword>
<organism evidence="2 3">
    <name type="scientific">Novosphingobium album</name>
    <name type="common">ex Liu et al. 2023</name>
    <dbReference type="NCBI Taxonomy" id="3031130"/>
    <lineage>
        <taxon>Bacteria</taxon>
        <taxon>Pseudomonadati</taxon>
        <taxon>Pseudomonadota</taxon>
        <taxon>Alphaproteobacteria</taxon>
        <taxon>Sphingomonadales</taxon>
        <taxon>Sphingomonadaceae</taxon>
        <taxon>Novosphingobium</taxon>
    </lineage>
</organism>
<gene>
    <name evidence="2" type="ORF">PYV00_11335</name>
</gene>
<comment type="caution">
    <text evidence="2">The sequence shown here is derived from an EMBL/GenBank/DDBJ whole genome shotgun (WGS) entry which is preliminary data.</text>
</comment>
<accession>A0ABT5WQI3</accession>
<proteinExistence type="predicted"/>
<protein>
    <submittedName>
        <fullName evidence="2">Glycosyltransferase</fullName>
    </submittedName>
</protein>
<dbReference type="Gene3D" id="3.40.50.2000">
    <property type="entry name" value="Glycogen Phosphorylase B"/>
    <property type="match status" value="1"/>
</dbReference>
<dbReference type="RefSeq" id="WP_275228380.1">
    <property type="nucleotide sequence ID" value="NZ_JARESE010000033.1"/>
</dbReference>
<dbReference type="InterPro" id="IPR007235">
    <property type="entry name" value="Glyco_trans_28_C"/>
</dbReference>
<dbReference type="SUPFAM" id="SSF53756">
    <property type="entry name" value="UDP-Glycosyltransferase/glycogen phosphorylase"/>
    <property type="match status" value="1"/>
</dbReference>
<reference evidence="2 3" key="1">
    <citation type="submission" date="2023-03" db="EMBL/GenBank/DDBJ databases">
        <title>NovoSphingobium album sp. nov. isolated from polycyclic aromatic hydrocarbons- and heavy-metal polluted soil.</title>
        <authorList>
            <person name="Liu Z."/>
            <person name="Wang K."/>
        </authorList>
    </citation>
    <scope>NUCLEOTIDE SEQUENCE [LARGE SCALE GENOMIC DNA]</scope>
    <source>
        <strain evidence="2 3">H3SJ31-1</strain>
    </source>
</reference>
<dbReference type="EMBL" id="JARESE010000033">
    <property type="protein sequence ID" value="MDE8652298.1"/>
    <property type="molecule type" value="Genomic_DNA"/>
</dbReference>
<feature type="domain" description="Glycosyl transferase family 28 C-terminal" evidence="1">
    <location>
        <begin position="1"/>
        <end position="110"/>
    </location>
</feature>
<dbReference type="Pfam" id="PF04101">
    <property type="entry name" value="Glyco_tran_28_C"/>
    <property type="match status" value="1"/>
</dbReference>
<evidence type="ECO:0000259" key="1">
    <source>
        <dbReference type="Pfam" id="PF04101"/>
    </source>
</evidence>
<dbReference type="Proteomes" id="UP001216253">
    <property type="component" value="Unassembled WGS sequence"/>
</dbReference>
<sequence length="164" mass="18138">MILLTVGTQMPFDRLVEIVDQIAAGFDEPFIAQIGRGAYIPRHMEWKGLIEPVEFEQLMEEARLVVSHAGIGTIVTAQRHAKPLVLFPRLASLNEHRNDHQLATTAALSGRSGIAIATTKEMLRACIDAPPAAFAVTNMHDRQRQLCETVSRFVAMHCVRGKAL</sequence>
<evidence type="ECO:0000313" key="2">
    <source>
        <dbReference type="EMBL" id="MDE8652298.1"/>
    </source>
</evidence>
<name>A0ABT5WQI3_9SPHN</name>